<dbReference type="Gene3D" id="3.40.50.150">
    <property type="entry name" value="Vaccinia Virus protein VP39"/>
    <property type="match status" value="1"/>
</dbReference>
<evidence type="ECO:0000313" key="4">
    <source>
        <dbReference type="Proteomes" id="UP000018144"/>
    </source>
</evidence>
<feature type="domain" description="Methyltransferase" evidence="2">
    <location>
        <begin position="59"/>
        <end position="153"/>
    </location>
</feature>
<sequence>MSGTFNTPTAMVSMPTTALYNAWASTYDHDQNVLQQLDSQAFGSTIPSLISSLPANATILDLGAGTGRNTLRLLELLPPTAQVLAVDASQEMLALCEKRCEGYNNVKYEVYDMSKSAIAPAGSVDAVVSTLVLEHVKLETFFATVAIVLKKGGWAWVTDMSQGMGESVASFRDQEGVKRRGDSWNWGLEETVEEARRAGLELVGELKELGVQEGD</sequence>
<keyword evidence="1 3" id="KW-0808">Transferase</keyword>
<evidence type="ECO:0000259" key="2">
    <source>
        <dbReference type="Pfam" id="PF13649"/>
    </source>
</evidence>
<accession>U4LWJ3</accession>
<keyword evidence="3" id="KW-0489">Methyltransferase</keyword>
<dbReference type="Pfam" id="PF13649">
    <property type="entry name" value="Methyltransf_25"/>
    <property type="match status" value="1"/>
</dbReference>
<name>U4LWJ3_PYROM</name>
<dbReference type="SUPFAM" id="SSF53335">
    <property type="entry name" value="S-adenosyl-L-methionine-dependent methyltransferases"/>
    <property type="match status" value="1"/>
</dbReference>
<dbReference type="GO" id="GO:0008168">
    <property type="term" value="F:methyltransferase activity"/>
    <property type="evidence" value="ECO:0007669"/>
    <property type="project" value="UniProtKB-KW"/>
</dbReference>
<keyword evidence="4" id="KW-1185">Reference proteome</keyword>
<dbReference type="eggNOG" id="ENOG502S3GB">
    <property type="taxonomic scope" value="Eukaryota"/>
</dbReference>
<dbReference type="InterPro" id="IPR029063">
    <property type="entry name" value="SAM-dependent_MTases_sf"/>
</dbReference>
<dbReference type="OrthoDB" id="66144at2759"/>
<dbReference type="EMBL" id="HF936249">
    <property type="protein sequence ID" value="CCX33813.1"/>
    <property type="molecule type" value="Genomic_DNA"/>
</dbReference>
<feature type="non-terminal residue" evidence="3">
    <location>
        <position position="215"/>
    </location>
</feature>
<dbReference type="OMA" id="TNMHSEM"/>
<dbReference type="Proteomes" id="UP000018144">
    <property type="component" value="Unassembled WGS sequence"/>
</dbReference>
<evidence type="ECO:0000256" key="1">
    <source>
        <dbReference type="ARBA" id="ARBA00022679"/>
    </source>
</evidence>
<organism evidence="3 4">
    <name type="scientific">Pyronema omphalodes (strain CBS 100304)</name>
    <name type="common">Pyronema confluens</name>
    <dbReference type="NCBI Taxonomy" id="1076935"/>
    <lineage>
        <taxon>Eukaryota</taxon>
        <taxon>Fungi</taxon>
        <taxon>Dikarya</taxon>
        <taxon>Ascomycota</taxon>
        <taxon>Pezizomycotina</taxon>
        <taxon>Pezizomycetes</taxon>
        <taxon>Pezizales</taxon>
        <taxon>Pyronemataceae</taxon>
        <taxon>Pyronema</taxon>
    </lineage>
</organism>
<dbReference type="GO" id="GO:0032259">
    <property type="term" value="P:methylation"/>
    <property type="evidence" value="ECO:0007669"/>
    <property type="project" value="UniProtKB-KW"/>
</dbReference>
<protein>
    <submittedName>
        <fullName evidence="3">Similar to Uncharacterized methyltransferase AN0656 acc. no. Q5BFM4</fullName>
    </submittedName>
</protein>
<dbReference type="PANTHER" id="PTHR43861">
    <property type="entry name" value="TRANS-ACONITATE 2-METHYLTRANSFERASE-RELATED"/>
    <property type="match status" value="1"/>
</dbReference>
<dbReference type="STRING" id="1076935.U4LWJ3"/>
<proteinExistence type="predicted"/>
<gene>
    <name evidence="3" type="ORF">PCON_02055</name>
</gene>
<dbReference type="InterPro" id="IPR041698">
    <property type="entry name" value="Methyltransf_25"/>
</dbReference>
<reference evidence="3 4" key="1">
    <citation type="journal article" date="2013" name="PLoS Genet.">
        <title>The genome and development-dependent transcriptomes of Pyronema confluens: a window into fungal evolution.</title>
        <authorList>
            <person name="Traeger S."/>
            <person name="Altegoer F."/>
            <person name="Freitag M."/>
            <person name="Gabaldon T."/>
            <person name="Kempken F."/>
            <person name="Kumar A."/>
            <person name="Marcet-Houben M."/>
            <person name="Poggeler S."/>
            <person name="Stajich J.E."/>
            <person name="Nowrousian M."/>
        </authorList>
    </citation>
    <scope>NUCLEOTIDE SEQUENCE [LARGE SCALE GENOMIC DNA]</scope>
    <source>
        <strain evidence="4">CBS 100304</strain>
        <tissue evidence="3">Vegetative mycelium</tissue>
    </source>
</reference>
<evidence type="ECO:0000313" key="3">
    <source>
        <dbReference type="EMBL" id="CCX33813.1"/>
    </source>
</evidence>
<dbReference type="AlphaFoldDB" id="U4LWJ3"/>
<dbReference type="CDD" id="cd02440">
    <property type="entry name" value="AdoMet_MTases"/>
    <property type="match status" value="1"/>
</dbReference>